<gene>
    <name evidence="5" type="primary">cdhR_11</name>
    <name evidence="5" type="ORF">RUM8411_04339</name>
</gene>
<evidence type="ECO:0000256" key="2">
    <source>
        <dbReference type="ARBA" id="ARBA00023125"/>
    </source>
</evidence>
<keyword evidence="3" id="KW-0804">Transcription</keyword>
<evidence type="ECO:0000313" key="6">
    <source>
        <dbReference type="Proteomes" id="UP000193778"/>
    </source>
</evidence>
<dbReference type="GO" id="GO:0043565">
    <property type="term" value="F:sequence-specific DNA binding"/>
    <property type="evidence" value="ECO:0007669"/>
    <property type="project" value="InterPro"/>
</dbReference>
<dbReference type="PROSITE" id="PS01124">
    <property type="entry name" value="HTH_ARAC_FAMILY_2"/>
    <property type="match status" value="1"/>
</dbReference>
<protein>
    <submittedName>
        <fullName evidence="5">HTH-type transcriptional regulator CdhR</fullName>
    </submittedName>
</protein>
<organism evidence="5 6">
    <name type="scientific">Ruegeria meonggei</name>
    <dbReference type="NCBI Taxonomy" id="1446476"/>
    <lineage>
        <taxon>Bacteria</taxon>
        <taxon>Pseudomonadati</taxon>
        <taxon>Pseudomonadota</taxon>
        <taxon>Alphaproteobacteria</taxon>
        <taxon>Rhodobacterales</taxon>
        <taxon>Roseobacteraceae</taxon>
        <taxon>Ruegeria</taxon>
    </lineage>
</organism>
<accession>A0A1X7ACT5</accession>
<dbReference type="InterPro" id="IPR018060">
    <property type="entry name" value="HTH_AraC"/>
</dbReference>
<dbReference type="SMART" id="SM00342">
    <property type="entry name" value="HTH_ARAC"/>
    <property type="match status" value="1"/>
</dbReference>
<proteinExistence type="predicted"/>
<keyword evidence="1" id="KW-0805">Transcription regulation</keyword>
<name>A0A1X7ACT5_9RHOB</name>
<evidence type="ECO:0000313" key="5">
    <source>
        <dbReference type="EMBL" id="SLN76137.1"/>
    </source>
</evidence>
<dbReference type="EMBL" id="FWFP01000018">
    <property type="protein sequence ID" value="SLN76137.1"/>
    <property type="molecule type" value="Genomic_DNA"/>
</dbReference>
<sequence>MKHYVLGNPELCPVDSRPSKPGRLKHIEVILSDENEKASAEVVIEFYRALNTLIEDHTYVVNLCVPTEQPAGGPMYWSGRTAIFWGDLENTWSLNGPHKTWASQVLSQSPRSILVGGAIFVLARLRCADQTAVAVHPNFKAAALENGITSCGRGTSLAFEGSAHSAATRLSALKLLSEFVSIDHGEHLADLLRAYIGLSEPQYKHESQLATRLVRRAKGDQLILRVLDTMLDNIEDPIRISDLAAKVKTSTRQLQRQFLKKTGTKLLATYKELRLERAHSLLRLTDMTQIEISVATGFSSSVALARAFFEHYNTRPENIRTQRFHGNDGTLMAKHTQF</sequence>
<dbReference type="AlphaFoldDB" id="A0A1X7ACT5"/>
<evidence type="ECO:0000256" key="1">
    <source>
        <dbReference type="ARBA" id="ARBA00023015"/>
    </source>
</evidence>
<dbReference type="Pfam" id="PF12833">
    <property type="entry name" value="HTH_18"/>
    <property type="match status" value="1"/>
</dbReference>
<dbReference type="InterPro" id="IPR050204">
    <property type="entry name" value="AraC_XylS_family_regulators"/>
</dbReference>
<dbReference type="RefSeq" id="WP_085824778.1">
    <property type="nucleotide sequence ID" value="NZ_FWFP01000018.1"/>
</dbReference>
<dbReference type="PANTHER" id="PTHR46796">
    <property type="entry name" value="HTH-TYPE TRANSCRIPTIONAL ACTIVATOR RHAS-RELATED"/>
    <property type="match status" value="1"/>
</dbReference>
<reference evidence="6" key="1">
    <citation type="submission" date="2017-03" db="EMBL/GenBank/DDBJ databases">
        <authorList>
            <person name="Rodrigo-Torres L."/>
            <person name="Arahal R.D."/>
            <person name="Lucena T."/>
        </authorList>
    </citation>
    <scope>NUCLEOTIDE SEQUENCE [LARGE SCALE GENOMIC DNA]</scope>
    <source>
        <strain evidence="6">CECT 8411</strain>
    </source>
</reference>
<dbReference type="Proteomes" id="UP000193778">
    <property type="component" value="Unassembled WGS sequence"/>
</dbReference>
<dbReference type="Gene3D" id="1.10.10.60">
    <property type="entry name" value="Homeodomain-like"/>
    <property type="match status" value="1"/>
</dbReference>
<dbReference type="OrthoDB" id="7700886at2"/>
<dbReference type="GO" id="GO:0003700">
    <property type="term" value="F:DNA-binding transcription factor activity"/>
    <property type="evidence" value="ECO:0007669"/>
    <property type="project" value="InterPro"/>
</dbReference>
<keyword evidence="6" id="KW-1185">Reference proteome</keyword>
<evidence type="ECO:0000259" key="4">
    <source>
        <dbReference type="PROSITE" id="PS01124"/>
    </source>
</evidence>
<dbReference type="SUPFAM" id="SSF46689">
    <property type="entry name" value="Homeodomain-like"/>
    <property type="match status" value="2"/>
</dbReference>
<feature type="domain" description="HTH araC/xylS-type" evidence="4">
    <location>
        <begin position="224"/>
        <end position="322"/>
    </location>
</feature>
<evidence type="ECO:0000256" key="3">
    <source>
        <dbReference type="ARBA" id="ARBA00023163"/>
    </source>
</evidence>
<dbReference type="InterPro" id="IPR009057">
    <property type="entry name" value="Homeodomain-like_sf"/>
</dbReference>
<keyword evidence="2" id="KW-0238">DNA-binding</keyword>